<comment type="caution">
    <text evidence="3">The sequence shown here is derived from an EMBL/GenBank/DDBJ whole genome shotgun (WGS) entry which is preliminary data.</text>
</comment>
<dbReference type="OrthoDB" id="694135at2759"/>
<feature type="compositionally biased region" description="Low complexity" evidence="1">
    <location>
        <begin position="331"/>
        <end position="344"/>
    </location>
</feature>
<dbReference type="AlphaFoldDB" id="A0A8T0PJK6"/>
<keyword evidence="4" id="KW-1185">Reference proteome</keyword>
<dbReference type="Pfam" id="PF03140">
    <property type="entry name" value="DUF247"/>
    <property type="match status" value="1"/>
</dbReference>
<dbReference type="Proteomes" id="UP000823388">
    <property type="component" value="Chromosome 8K"/>
</dbReference>
<proteinExistence type="predicted"/>
<accession>A0A8T0PJK6</accession>
<name>A0A8T0PJK6_PANVG</name>
<evidence type="ECO:0000256" key="1">
    <source>
        <dbReference type="SAM" id="MobiDB-lite"/>
    </source>
</evidence>
<organism evidence="3 4">
    <name type="scientific">Panicum virgatum</name>
    <name type="common">Blackwell switchgrass</name>
    <dbReference type="NCBI Taxonomy" id="38727"/>
    <lineage>
        <taxon>Eukaryota</taxon>
        <taxon>Viridiplantae</taxon>
        <taxon>Streptophyta</taxon>
        <taxon>Embryophyta</taxon>
        <taxon>Tracheophyta</taxon>
        <taxon>Spermatophyta</taxon>
        <taxon>Magnoliopsida</taxon>
        <taxon>Liliopsida</taxon>
        <taxon>Poales</taxon>
        <taxon>Poaceae</taxon>
        <taxon>PACMAD clade</taxon>
        <taxon>Panicoideae</taxon>
        <taxon>Panicodae</taxon>
        <taxon>Paniceae</taxon>
        <taxon>Panicinae</taxon>
        <taxon>Panicum</taxon>
        <taxon>Panicum sect. Hiantes</taxon>
    </lineage>
</organism>
<reference evidence="3" key="1">
    <citation type="submission" date="2020-05" db="EMBL/GenBank/DDBJ databases">
        <title>WGS assembly of Panicum virgatum.</title>
        <authorList>
            <person name="Lovell J.T."/>
            <person name="Jenkins J."/>
            <person name="Shu S."/>
            <person name="Juenger T.E."/>
            <person name="Schmutz J."/>
        </authorList>
    </citation>
    <scope>NUCLEOTIDE SEQUENCE</scope>
    <source>
        <strain evidence="3">AP13</strain>
    </source>
</reference>
<dbReference type="InterPro" id="IPR004158">
    <property type="entry name" value="DUF247_pln"/>
</dbReference>
<sequence length="542" mass="60467">MNQSTEKAVAISMDKELVEAAKMFQVQAREASNKFNEEYNSSKMDTMIHRFPPGLREIISRGYKFMVVPTFVAIGPYHHGKEHLEKMEAVKKAAARYLWERSQKLEQAVKNAAAYYYLCQSKGSGENLALDGLDDATKAVVLAVNDARGSYFADETGEGMSVTKDSARFAEMIICDACFLLLYMEAYVRSYGGEEAADDEVNESMRRFLFGNRHRINNDVMLLENQVPWRVIRVLMDLGSDLWLKGSVQHFVAAMASSFKIRESSELELYEWDDEKNPPPHLLALLRLHKIEEPNKSIHRAAEPGGGTASVDDGGDVENALQDPLINRDGTQPPSTSSTATQQAGNRQVVVSAISPRELQEIGIKLTANKTEAISDMGLEEGWLFFSRITLAPLSLSDATASWLVNMAAFEVCSASRFGDPPGNTAVCSYLALLAFFMVRSEDVRKLRSMGLLHGADSDDDTLAFFNTLKKHLPDYGRRFAEVMAGIEEYKHKRRVITTPYRWVYNNWKTVGAVVSIMIATATTIAALINLYKALLSLIHNN</sequence>
<keyword evidence="2" id="KW-1133">Transmembrane helix</keyword>
<evidence type="ECO:0000313" key="4">
    <source>
        <dbReference type="Proteomes" id="UP000823388"/>
    </source>
</evidence>
<protein>
    <recommendedName>
        <fullName evidence="5">Transmembrane protein</fullName>
    </recommendedName>
</protein>
<gene>
    <name evidence="3" type="ORF">PVAP13_8KG346800</name>
</gene>
<keyword evidence="2" id="KW-0472">Membrane</keyword>
<evidence type="ECO:0000256" key="2">
    <source>
        <dbReference type="SAM" id="Phobius"/>
    </source>
</evidence>
<keyword evidence="2" id="KW-0812">Transmembrane</keyword>
<evidence type="ECO:0000313" key="3">
    <source>
        <dbReference type="EMBL" id="KAG2560819.1"/>
    </source>
</evidence>
<dbReference type="PANTHER" id="PTHR31549">
    <property type="entry name" value="PROTEIN, PUTATIVE (DUF247)-RELATED-RELATED"/>
    <property type="match status" value="1"/>
</dbReference>
<dbReference type="EMBL" id="CM029051">
    <property type="protein sequence ID" value="KAG2560819.1"/>
    <property type="molecule type" value="Genomic_DNA"/>
</dbReference>
<feature type="transmembrane region" description="Helical" evidence="2">
    <location>
        <begin position="511"/>
        <end position="532"/>
    </location>
</feature>
<dbReference type="PANTHER" id="PTHR31549:SF244">
    <property type="entry name" value="OS08G0121500 PROTEIN"/>
    <property type="match status" value="1"/>
</dbReference>
<feature type="region of interest" description="Disordered" evidence="1">
    <location>
        <begin position="299"/>
        <end position="347"/>
    </location>
</feature>
<evidence type="ECO:0008006" key="5">
    <source>
        <dbReference type="Google" id="ProtNLM"/>
    </source>
</evidence>